<feature type="compositionally biased region" description="Polar residues" evidence="1">
    <location>
        <begin position="341"/>
        <end position="354"/>
    </location>
</feature>
<evidence type="ECO:0000256" key="1">
    <source>
        <dbReference type="SAM" id="MobiDB-lite"/>
    </source>
</evidence>
<evidence type="ECO:0008006" key="4">
    <source>
        <dbReference type="Google" id="ProtNLM"/>
    </source>
</evidence>
<organism evidence="2 3">
    <name type="scientific">Fusarium oxysporum</name>
    <name type="common">Fusarium vascular wilt</name>
    <dbReference type="NCBI Taxonomy" id="5507"/>
    <lineage>
        <taxon>Eukaryota</taxon>
        <taxon>Fungi</taxon>
        <taxon>Dikarya</taxon>
        <taxon>Ascomycota</taxon>
        <taxon>Pezizomycotina</taxon>
        <taxon>Sordariomycetes</taxon>
        <taxon>Hypocreomycetidae</taxon>
        <taxon>Hypocreales</taxon>
        <taxon>Nectriaceae</taxon>
        <taxon>Fusarium</taxon>
        <taxon>Fusarium oxysporum species complex</taxon>
    </lineage>
</organism>
<reference evidence="3" key="1">
    <citation type="submission" date="2016-09" db="EMBL/GenBank/DDBJ databases">
        <authorList>
            <person name="Guldener U."/>
        </authorList>
    </citation>
    <scope>NUCLEOTIDE SEQUENCE [LARGE SCALE GENOMIC DNA]</scope>
    <source>
        <strain evidence="3">V64-1</strain>
    </source>
</reference>
<evidence type="ECO:0000313" key="3">
    <source>
        <dbReference type="Proteomes" id="UP000219369"/>
    </source>
</evidence>
<feature type="region of interest" description="Disordered" evidence="1">
    <location>
        <begin position="333"/>
        <end position="354"/>
    </location>
</feature>
<proteinExistence type="predicted"/>
<sequence length="377" mass="42228">MDPFSIAAGCVGFYEAVFRTVPVVISFMNSVNGARDELSKICDQLQQLNRILCHIQQAIGPKEDTSDQDRDLIFTIINRCLEAVKSINTITEDHTKWFGPSKWALCGKEKCQLVSKSLDESIRDLNLVLQGRNSRVLETIVMQNNHSALHGDLMQRDVGKILGDTDYLKRQASEQTDTIATMSQTISNMQTLLLQNTMLSWDEYTFHDSYGKQRKTFNNSDSIFRHFHYSASESEENYSMENYDFNESLGTDQSSVTEQFKWQAENCSFVSSGDFLPCTEAPGIACQKPLMAVKSLGKSVESPIAAKFKTDVHAKAKAANPKGTQPLCLSPSAISKDGTARRQNVSLQNGSPEQRSIKGQMVIHDFQRQVRARRVGC</sequence>
<dbReference type="AlphaFoldDB" id="A0A2H3SZY3"/>
<dbReference type="VEuPathDB" id="FungiDB:FOZG_02427"/>
<dbReference type="OrthoDB" id="5019836at2759"/>
<accession>A0A2H3SZY3</accession>
<name>A0A2H3SZY3_FUSOX</name>
<dbReference type="EMBL" id="FMJY01000003">
    <property type="protein sequence ID" value="SCO80819.1"/>
    <property type="molecule type" value="Genomic_DNA"/>
</dbReference>
<protein>
    <recommendedName>
        <fullName evidence="4">Fungal N-terminal domain-containing protein</fullName>
    </recommendedName>
</protein>
<dbReference type="Proteomes" id="UP000219369">
    <property type="component" value="Unassembled WGS sequence"/>
</dbReference>
<gene>
    <name evidence="2" type="ORF">FRV6_05032</name>
</gene>
<evidence type="ECO:0000313" key="2">
    <source>
        <dbReference type="EMBL" id="SCO80819.1"/>
    </source>
</evidence>